<evidence type="ECO:0000313" key="1">
    <source>
        <dbReference type="EMBL" id="MEJ8633101.1"/>
    </source>
</evidence>
<proteinExistence type="predicted"/>
<protein>
    <submittedName>
        <fullName evidence="1">Uncharacterized protein</fullName>
    </submittedName>
</protein>
<dbReference type="EMBL" id="JBBKAJ010000022">
    <property type="protein sequence ID" value="MEJ8633101.1"/>
    <property type="molecule type" value="Genomic_DNA"/>
</dbReference>
<comment type="caution">
    <text evidence="1">The sequence shown here is derived from an EMBL/GenBank/DDBJ whole genome shotgun (WGS) entry which is preliminary data.</text>
</comment>
<evidence type="ECO:0000313" key="2">
    <source>
        <dbReference type="Proteomes" id="UP001377168"/>
    </source>
</evidence>
<accession>A0ACC6PP09</accession>
<sequence>MDLESVTDELYQLLPQDFTAARNERAARARTAGDRELAARIKELRRPTLSAWASNLLVRQQPEKVQPLISLGEGLRQAHQQLDGGQLRDLGRQQHALVGALAREARTLAEAAGQSVGEAAQHEIEDTLHAVLADPRAAEEWAAGRLARPLSAPVGFAGAVQTTVPPRETPATPPGRSAKPEKRTQPRTQTQSRAEERELRKQIARARKAAETAEAAEEKASALEAEQREAESERDRADSARDQAEERVSELARELKAAQQQQKDARAKARTARDTAKAAEQTAKSARREASAAREAAERLAAPE</sequence>
<keyword evidence="2" id="KW-1185">Reference proteome</keyword>
<organism evidence="1 2">
    <name type="scientific">Streptomyces achmelvichensis</name>
    <dbReference type="NCBI Taxonomy" id="3134111"/>
    <lineage>
        <taxon>Bacteria</taxon>
        <taxon>Bacillati</taxon>
        <taxon>Actinomycetota</taxon>
        <taxon>Actinomycetes</taxon>
        <taxon>Kitasatosporales</taxon>
        <taxon>Streptomycetaceae</taxon>
        <taxon>Streptomyces</taxon>
    </lineage>
</organism>
<reference evidence="1" key="1">
    <citation type="submission" date="2024-03" db="EMBL/GenBank/DDBJ databases">
        <title>Novel Streptomyces species of biotechnological and ecological value are a feature of Machair soil.</title>
        <authorList>
            <person name="Prole J.R."/>
            <person name="Goodfellow M."/>
            <person name="Allenby N."/>
            <person name="Ward A.C."/>
        </authorList>
    </citation>
    <scope>NUCLEOTIDE SEQUENCE</scope>
    <source>
        <strain evidence="1">MS2.AVA.5</strain>
    </source>
</reference>
<gene>
    <name evidence="1" type="ORF">WKI67_06800</name>
</gene>
<dbReference type="Proteomes" id="UP001377168">
    <property type="component" value="Unassembled WGS sequence"/>
</dbReference>
<name>A0ACC6PP09_9ACTN</name>